<dbReference type="EMBL" id="JAPDGR010002566">
    <property type="protein sequence ID" value="KAJ2975197.1"/>
    <property type="molecule type" value="Genomic_DNA"/>
</dbReference>
<protein>
    <submittedName>
        <fullName evidence="1">Uncharacterized protein</fullName>
    </submittedName>
</protein>
<dbReference type="Proteomes" id="UP001143856">
    <property type="component" value="Unassembled WGS sequence"/>
</dbReference>
<sequence>MKATVALFIIGLCAAAPLQQRQANTEDPNATFTTTPSTLKLRSRYVTQPPPYPTNGGSGDGLYPVPTGDPVPPGADSSRTSAA</sequence>
<gene>
    <name evidence="1" type="ORF">NUW58_g8427</name>
</gene>
<keyword evidence="2" id="KW-1185">Reference proteome</keyword>
<accession>A0ACC1N8I4</accession>
<evidence type="ECO:0000313" key="1">
    <source>
        <dbReference type="EMBL" id="KAJ2975197.1"/>
    </source>
</evidence>
<proteinExistence type="predicted"/>
<name>A0ACC1N8I4_9PEZI</name>
<reference evidence="1" key="1">
    <citation type="submission" date="2022-10" db="EMBL/GenBank/DDBJ databases">
        <title>Genome Sequence of Xylaria curta.</title>
        <authorList>
            <person name="Buettner E."/>
        </authorList>
    </citation>
    <scope>NUCLEOTIDE SEQUENCE</scope>
    <source>
        <strain evidence="1">Babe10</strain>
    </source>
</reference>
<organism evidence="1 2">
    <name type="scientific">Xylaria curta</name>
    <dbReference type="NCBI Taxonomy" id="42375"/>
    <lineage>
        <taxon>Eukaryota</taxon>
        <taxon>Fungi</taxon>
        <taxon>Dikarya</taxon>
        <taxon>Ascomycota</taxon>
        <taxon>Pezizomycotina</taxon>
        <taxon>Sordariomycetes</taxon>
        <taxon>Xylariomycetidae</taxon>
        <taxon>Xylariales</taxon>
        <taxon>Xylariaceae</taxon>
        <taxon>Xylaria</taxon>
    </lineage>
</organism>
<comment type="caution">
    <text evidence="1">The sequence shown here is derived from an EMBL/GenBank/DDBJ whole genome shotgun (WGS) entry which is preliminary data.</text>
</comment>
<evidence type="ECO:0000313" key="2">
    <source>
        <dbReference type="Proteomes" id="UP001143856"/>
    </source>
</evidence>